<evidence type="ECO:0000313" key="2">
    <source>
        <dbReference type="Proteomes" id="UP001172386"/>
    </source>
</evidence>
<protein>
    <submittedName>
        <fullName evidence="1">Uncharacterized protein</fullName>
    </submittedName>
</protein>
<comment type="caution">
    <text evidence="1">The sequence shown here is derived from an EMBL/GenBank/DDBJ whole genome shotgun (WGS) entry which is preliminary data.</text>
</comment>
<dbReference type="Proteomes" id="UP001172386">
    <property type="component" value="Unassembled WGS sequence"/>
</dbReference>
<reference evidence="1" key="1">
    <citation type="submission" date="2022-10" db="EMBL/GenBank/DDBJ databases">
        <title>Culturing micro-colonial fungi from biological soil crusts in the Mojave desert and describing Neophaeococcomyces mojavensis, and introducing the new genera and species Taxawa tesnikishii.</title>
        <authorList>
            <person name="Kurbessoian T."/>
            <person name="Stajich J.E."/>
        </authorList>
    </citation>
    <scope>NUCLEOTIDE SEQUENCE</scope>
    <source>
        <strain evidence="1">JES_112</strain>
    </source>
</reference>
<organism evidence="1 2">
    <name type="scientific">Neophaeococcomyces mojaviensis</name>
    <dbReference type="NCBI Taxonomy" id="3383035"/>
    <lineage>
        <taxon>Eukaryota</taxon>
        <taxon>Fungi</taxon>
        <taxon>Dikarya</taxon>
        <taxon>Ascomycota</taxon>
        <taxon>Pezizomycotina</taxon>
        <taxon>Eurotiomycetes</taxon>
        <taxon>Chaetothyriomycetidae</taxon>
        <taxon>Chaetothyriales</taxon>
        <taxon>Chaetothyriales incertae sedis</taxon>
        <taxon>Neophaeococcomyces</taxon>
    </lineage>
</organism>
<keyword evidence="2" id="KW-1185">Reference proteome</keyword>
<dbReference type="EMBL" id="JAPDRQ010000057">
    <property type="protein sequence ID" value="KAJ9657936.1"/>
    <property type="molecule type" value="Genomic_DNA"/>
</dbReference>
<proteinExistence type="predicted"/>
<gene>
    <name evidence="1" type="ORF">H2198_004019</name>
</gene>
<sequence length="353" mass="37826">MHILGIANGTPNGNSEVLLKAALSAAVEYNSSTTVSWIHAPSVSIPRNPKPLEGTQDVSQGANEAFVSGKPTENVPDDRRAILNAILDADALIFATPVYSHAPAGFLKAMVDRILGPFTDVVFATMMLKAKEAGDPRYKDATVDPRLIKPRVVGFLAIGGSTTPDQFTLALPTLHLMVYPLHAKVVDQVVIMGCGSPGLAAIKDGGAVVERAQLLGRNVASQMGKSYDEAQYLGAAPPGACPYCHLAKIELFDIATGAIGCNTCGALGKLIVGEDGALRPMWDMDCTVSSLTWKGKERHIEDLKTIGAKEMKDIRADEDFEGKRQRWKDVEVKLVELPSQQPGTNNTIRVLKL</sequence>
<evidence type="ECO:0000313" key="1">
    <source>
        <dbReference type="EMBL" id="KAJ9657936.1"/>
    </source>
</evidence>
<name>A0ACC3AA72_9EURO</name>
<accession>A0ACC3AA72</accession>